<dbReference type="CDD" id="cd05233">
    <property type="entry name" value="SDR_c"/>
    <property type="match status" value="1"/>
</dbReference>
<dbReference type="Pfam" id="PF00106">
    <property type="entry name" value="adh_short"/>
    <property type="match status" value="1"/>
</dbReference>
<name>A0ABW2B2D9_9RHOB</name>
<dbReference type="EC" id="1.-.-.-" evidence="4"/>
<gene>
    <name evidence="4" type="ORF">ACFQFQ_06210</name>
</gene>
<protein>
    <submittedName>
        <fullName evidence="4">SDR family oxidoreductase</fullName>
        <ecNumber evidence="4">1.-.-.-</ecNumber>
    </submittedName>
</protein>
<proteinExistence type="inferred from homology"/>
<dbReference type="SUPFAM" id="SSF51735">
    <property type="entry name" value="NAD(P)-binding Rossmann-fold domains"/>
    <property type="match status" value="1"/>
</dbReference>
<dbReference type="Proteomes" id="UP001596353">
    <property type="component" value="Unassembled WGS sequence"/>
</dbReference>
<reference evidence="5" key="1">
    <citation type="journal article" date="2019" name="Int. J. Syst. Evol. Microbiol.">
        <title>The Global Catalogue of Microorganisms (GCM) 10K type strain sequencing project: providing services to taxonomists for standard genome sequencing and annotation.</title>
        <authorList>
            <consortium name="The Broad Institute Genomics Platform"/>
            <consortium name="The Broad Institute Genome Sequencing Center for Infectious Disease"/>
            <person name="Wu L."/>
            <person name="Ma J."/>
        </authorList>
    </citation>
    <scope>NUCLEOTIDE SEQUENCE [LARGE SCALE GENOMIC DNA]</scope>
    <source>
        <strain evidence="5">CCUG 66188</strain>
    </source>
</reference>
<dbReference type="SMART" id="SM00822">
    <property type="entry name" value="PKS_KR"/>
    <property type="match status" value="1"/>
</dbReference>
<accession>A0ABW2B2D9</accession>
<comment type="similarity">
    <text evidence="1">Belongs to the short-chain dehydrogenases/reductases (SDR) family.</text>
</comment>
<evidence type="ECO:0000256" key="1">
    <source>
        <dbReference type="ARBA" id="ARBA00006484"/>
    </source>
</evidence>
<evidence type="ECO:0000256" key="2">
    <source>
        <dbReference type="ARBA" id="ARBA00023002"/>
    </source>
</evidence>
<dbReference type="PANTHER" id="PTHR44196">
    <property type="entry name" value="DEHYDROGENASE/REDUCTASE SDR FAMILY MEMBER 7B"/>
    <property type="match status" value="1"/>
</dbReference>
<dbReference type="EMBL" id="JBHSWG010000001">
    <property type="protein sequence ID" value="MFC6759179.1"/>
    <property type="molecule type" value="Genomic_DNA"/>
</dbReference>
<dbReference type="GO" id="GO:0016491">
    <property type="term" value="F:oxidoreductase activity"/>
    <property type="evidence" value="ECO:0007669"/>
    <property type="project" value="UniProtKB-KW"/>
</dbReference>
<dbReference type="InterPro" id="IPR036291">
    <property type="entry name" value="NAD(P)-bd_dom_sf"/>
</dbReference>
<keyword evidence="5" id="KW-1185">Reference proteome</keyword>
<keyword evidence="2 4" id="KW-0560">Oxidoreductase</keyword>
<dbReference type="PANTHER" id="PTHR44196:SF1">
    <property type="entry name" value="DEHYDROGENASE_REDUCTASE SDR FAMILY MEMBER 7B"/>
    <property type="match status" value="1"/>
</dbReference>
<dbReference type="PRINTS" id="PR00081">
    <property type="entry name" value="GDHRDH"/>
</dbReference>
<evidence type="ECO:0000313" key="4">
    <source>
        <dbReference type="EMBL" id="MFC6759179.1"/>
    </source>
</evidence>
<comment type="caution">
    <text evidence="4">The sequence shown here is derived from an EMBL/GenBank/DDBJ whole genome shotgun (WGS) entry which is preliminary data.</text>
</comment>
<organism evidence="4 5">
    <name type="scientific">Sulfitobacter porphyrae</name>
    <dbReference type="NCBI Taxonomy" id="1246864"/>
    <lineage>
        <taxon>Bacteria</taxon>
        <taxon>Pseudomonadati</taxon>
        <taxon>Pseudomonadota</taxon>
        <taxon>Alphaproteobacteria</taxon>
        <taxon>Rhodobacterales</taxon>
        <taxon>Roseobacteraceae</taxon>
        <taxon>Sulfitobacter</taxon>
    </lineage>
</organism>
<feature type="domain" description="Ketoreductase" evidence="3">
    <location>
        <begin position="6"/>
        <end position="191"/>
    </location>
</feature>
<dbReference type="InterPro" id="IPR057326">
    <property type="entry name" value="KR_dom"/>
</dbReference>
<sequence length="237" mass="24912">MNLSNRKFAITGASRGLGAALAIEMARSGARLVLLARSSAALQDVASAILEETGQQVVTMTCDLASSDSATEAGARLAGEHKDLDGLIHNGAMWLSGPMGEVSDIDIQACIASAAIGALILTRHLLPQLRAREHADIHTVVSTNGLPNRPLDGASVPFAAAKSAQAGFVHGLAQELEHTNVRVTSVFPGDFDDKSPLDPDWDALAPDHTLCSREVVKAILFILNQPRKVAISSLVIQ</sequence>
<evidence type="ECO:0000313" key="5">
    <source>
        <dbReference type="Proteomes" id="UP001596353"/>
    </source>
</evidence>
<evidence type="ECO:0000259" key="3">
    <source>
        <dbReference type="SMART" id="SM00822"/>
    </source>
</evidence>
<dbReference type="Gene3D" id="3.40.50.720">
    <property type="entry name" value="NAD(P)-binding Rossmann-like Domain"/>
    <property type="match status" value="1"/>
</dbReference>
<dbReference type="InterPro" id="IPR002347">
    <property type="entry name" value="SDR_fam"/>
</dbReference>